<evidence type="ECO:0000256" key="1">
    <source>
        <dbReference type="ARBA" id="ARBA00023015"/>
    </source>
</evidence>
<gene>
    <name evidence="6" type="ORF">PLUT1463_LOCUS9393</name>
</gene>
<feature type="compositionally biased region" description="Low complexity" evidence="4">
    <location>
        <begin position="326"/>
        <end position="336"/>
    </location>
</feature>
<dbReference type="Pfam" id="PF00249">
    <property type="entry name" value="Myb_DNA-binding"/>
    <property type="match status" value="1"/>
</dbReference>
<dbReference type="Gene3D" id="1.10.10.60">
    <property type="entry name" value="Homeodomain-like"/>
    <property type="match status" value="1"/>
</dbReference>
<dbReference type="EMBL" id="HBEB01014636">
    <property type="protein sequence ID" value="CAD8275077.1"/>
    <property type="molecule type" value="Transcribed_RNA"/>
</dbReference>
<evidence type="ECO:0000256" key="4">
    <source>
        <dbReference type="SAM" id="MobiDB-lite"/>
    </source>
</evidence>
<dbReference type="InterPro" id="IPR001005">
    <property type="entry name" value="SANT/Myb"/>
</dbReference>
<dbReference type="FunFam" id="1.10.10.60:FF:000007">
    <property type="entry name" value="Two-component response regulator"/>
    <property type="match status" value="1"/>
</dbReference>
<dbReference type="InterPro" id="IPR017930">
    <property type="entry name" value="Myb_dom"/>
</dbReference>
<proteinExistence type="predicted"/>
<keyword evidence="3" id="KW-0539">Nucleus</keyword>
<evidence type="ECO:0000313" key="6">
    <source>
        <dbReference type="EMBL" id="CAD8275077.1"/>
    </source>
</evidence>
<reference evidence="6" key="1">
    <citation type="submission" date="2021-01" db="EMBL/GenBank/DDBJ databases">
        <authorList>
            <person name="Corre E."/>
            <person name="Pelletier E."/>
            <person name="Niang G."/>
            <person name="Scheremetjew M."/>
            <person name="Finn R."/>
            <person name="Kale V."/>
            <person name="Holt S."/>
            <person name="Cochrane G."/>
            <person name="Meng A."/>
            <person name="Brown T."/>
            <person name="Cohen L."/>
        </authorList>
    </citation>
    <scope>NUCLEOTIDE SEQUENCE</scope>
    <source>
        <strain evidence="6">RCC1537</strain>
    </source>
</reference>
<dbReference type="GO" id="GO:0003700">
    <property type="term" value="F:DNA-binding transcription factor activity"/>
    <property type="evidence" value="ECO:0007669"/>
    <property type="project" value="InterPro"/>
</dbReference>
<protein>
    <recommendedName>
        <fullName evidence="5">HTH myb-type domain-containing protein</fullName>
    </recommendedName>
</protein>
<dbReference type="PANTHER" id="PTHR31442">
    <property type="entry name" value="HOMEODOMAIN-LIKE SUPERFAMILY PROTEIN-RELATED"/>
    <property type="match status" value="1"/>
</dbReference>
<feature type="domain" description="HTH myb-type" evidence="5">
    <location>
        <begin position="214"/>
        <end position="269"/>
    </location>
</feature>
<feature type="region of interest" description="Disordered" evidence="4">
    <location>
        <begin position="270"/>
        <end position="343"/>
    </location>
</feature>
<dbReference type="InterPro" id="IPR006447">
    <property type="entry name" value="Myb_dom_plants"/>
</dbReference>
<dbReference type="InterPro" id="IPR044841">
    <property type="entry name" value="LUX/BOA-like"/>
</dbReference>
<keyword evidence="2" id="KW-0804">Transcription</keyword>
<evidence type="ECO:0000256" key="2">
    <source>
        <dbReference type="ARBA" id="ARBA00023163"/>
    </source>
</evidence>
<feature type="region of interest" description="Disordered" evidence="4">
    <location>
        <begin position="1"/>
        <end position="29"/>
    </location>
</feature>
<feature type="compositionally biased region" description="Low complexity" evidence="4">
    <location>
        <begin position="287"/>
        <end position="314"/>
    </location>
</feature>
<feature type="region of interest" description="Disordered" evidence="4">
    <location>
        <begin position="134"/>
        <end position="169"/>
    </location>
</feature>
<dbReference type="GO" id="GO:0003677">
    <property type="term" value="F:DNA binding"/>
    <property type="evidence" value="ECO:0007669"/>
    <property type="project" value="InterPro"/>
</dbReference>
<evidence type="ECO:0000259" key="5">
    <source>
        <dbReference type="PROSITE" id="PS51294"/>
    </source>
</evidence>
<feature type="compositionally biased region" description="Polar residues" evidence="4">
    <location>
        <begin position="273"/>
        <end position="286"/>
    </location>
</feature>
<sequence length="402" mass="42607">MAGHRSRASPPERTRARMQPSCVAKRPRETDRRAELLPTILRHCELHSSHIGLQDIAAFLESDEVSAEYYDAHSAEEISHHIASIWAAKLLLQVGSGSSASSGVHTAHRQRVDLRAGVAASARVAVATGVLHSAGDDAAPCSPQPASDEGERSCEDMDSASDVETMRHTDGADARVDLHIDVGHGDLADGDDGELDAGLAGEFYGGGKGSKQSRRLVWTDDLHRRFEEAVAKLGSENAKPQAIQQLMNVEGITTRNIKSHLQKYRLRLHKQPSHSGSLSAHLSQRTASAPPASLSSGAPRPSSSSAIPSAEPSPRQSHAAARGLHTPSATPTAASHPAPPSPPTFASAGCCLASPPAFPAPQSSGYELTQVLSNTSMQSKILEMMQQQRPAGFMSWPDAARA</sequence>
<organism evidence="6">
    <name type="scientific">Diacronema lutheri</name>
    <name type="common">Unicellular marine alga</name>
    <name type="synonym">Monochrysis lutheri</name>
    <dbReference type="NCBI Taxonomy" id="2081491"/>
    <lineage>
        <taxon>Eukaryota</taxon>
        <taxon>Haptista</taxon>
        <taxon>Haptophyta</taxon>
        <taxon>Pavlovophyceae</taxon>
        <taxon>Pavlovales</taxon>
        <taxon>Pavlovaceae</taxon>
        <taxon>Diacronema</taxon>
    </lineage>
</organism>
<dbReference type="SUPFAM" id="SSF46689">
    <property type="entry name" value="Homeodomain-like"/>
    <property type="match status" value="1"/>
</dbReference>
<keyword evidence="1" id="KW-0805">Transcription regulation</keyword>
<name>A0A7R9UU16_DIALT</name>
<dbReference type="PROSITE" id="PS51294">
    <property type="entry name" value="HTH_MYB"/>
    <property type="match status" value="1"/>
</dbReference>
<dbReference type="AlphaFoldDB" id="A0A7R9UU16"/>
<dbReference type="NCBIfam" id="TIGR01557">
    <property type="entry name" value="myb_SHAQKYF"/>
    <property type="match status" value="1"/>
</dbReference>
<dbReference type="InterPro" id="IPR009057">
    <property type="entry name" value="Homeodomain-like_sf"/>
</dbReference>
<accession>A0A7R9UU16</accession>
<dbReference type="PANTHER" id="PTHR31442:SF29">
    <property type="entry name" value="HOMEODOMAIN-LIKE SUPERFAMILY PROTEIN"/>
    <property type="match status" value="1"/>
</dbReference>
<evidence type="ECO:0000256" key="3">
    <source>
        <dbReference type="ARBA" id="ARBA00023242"/>
    </source>
</evidence>